<feature type="domain" description="Xylanase inhibitor N-terminal" evidence="3">
    <location>
        <begin position="59"/>
        <end position="127"/>
    </location>
</feature>
<evidence type="ECO:0000256" key="1">
    <source>
        <dbReference type="ARBA" id="ARBA00007447"/>
    </source>
</evidence>
<comment type="similarity">
    <text evidence="1">Belongs to the peptidase A1 family.</text>
</comment>
<dbReference type="Pfam" id="PF14541">
    <property type="entry name" value="TAXi_C"/>
    <property type="match status" value="1"/>
</dbReference>
<evidence type="ECO:0000259" key="3">
    <source>
        <dbReference type="Pfam" id="PF14543"/>
    </source>
</evidence>
<organism evidence="4 5">
    <name type="scientific">Cinchona calisaya</name>
    <dbReference type="NCBI Taxonomy" id="153742"/>
    <lineage>
        <taxon>Eukaryota</taxon>
        <taxon>Viridiplantae</taxon>
        <taxon>Streptophyta</taxon>
        <taxon>Embryophyta</taxon>
        <taxon>Tracheophyta</taxon>
        <taxon>Spermatophyta</taxon>
        <taxon>Magnoliopsida</taxon>
        <taxon>eudicotyledons</taxon>
        <taxon>Gunneridae</taxon>
        <taxon>Pentapetalae</taxon>
        <taxon>asterids</taxon>
        <taxon>lamiids</taxon>
        <taxon>Gentianales</taxon>
        <taxon>Rubiaceae</taxon>
        <taxon>Cinchonoideae</taxon>
        <taxon>Cinchoneae</taxon>
        <taxon>Cinchona</taxon>
    </lineage>
</organism>
<dbReference type="SUPFAM" id="SSF50630">
    <property type="entry name" value="Acid proteases"/>
    <property type="match status" value="1"/>
</dbReference>
<dbReference type="AlphaFoldDB" id="A0ABD2Z0X7"/>
<dbReference type="Gene3D" id="2.40.70.10">
    <property type="entry name" value="Acid Proteases"/>
    <property type="match status" value="2"/>
</dbReference>
<evidence type="ECO:0008006" key="6">
    <source>
        <dbReference type="Google" id="ProtNLM"/>
    </source>
</evidence>
<comment type="caution">
    <text evidence="4">The sequence shown here is derived from an EMBL/GenBank/DDBJ whole genome shotgun (WGS) entry which is preliminary data.</text>
</comment>
<dbReference type="EMBL" id="JBJUIK010000011">
    <property type="protein sequence ID" value="KAL3512274.1"/>
    <property type="molecule type" value="Genomic_DNA"/>
</dbReference>
<sequence>MNLQGQFSMEYEPPRSIEYGIWVVTLTGSNAIIVKNVFRNLTGNLTHLDPLLMSPYPGFTTETLSFGNSGSVDNVAIKCGCINQGNFGGFVGILGFEGNVIALPSQIKVTSFSYCLVNIDSSLSSTLEFNLSPLGHLVLVSFVTNPSFNVYYYAELTGITVSEDQISIPASIFQIGNNGNGGIILDSGTTVT</sequence>
<proteinExistence type="inferred from homology"/>
<feature type="domain" description="Xylanase inhibitor C-terminal" evidence="2">
    <location>
        <begin position="152"/>
        <end position="192"/>
    </location>
</feature>
<evidence type="ECO:0000313" key="4">
    <source>
        <dbReference type="EMBL" id="KAL3512274.1"/>
    </source>
</evidence>
<dbReference type="InterPro" id="IPR021109">
    <property type="entry name" value="Peptidase_aspartic_dom_sf"/>
</dbReference>
<gene>
    <name evidence="4" type="ORF">ACH5RR_024991</name>
</gene>
<name>A0ABD2Z0X7_9GENT</name>
<evidence type="ECO:0000259" key="2">
    <source>
        <dbReference type="Pfam" id="PF14541"/>
    </source>
</evidence>
<protein>
    <recommendedName>
        <fullName evidence="6">Peptidase A1 domain-containing protein</fullName>
    </recommendedName>
</protein>
<dbReference type="InterPro" id="IPR032799">
    <property type="entry name" value="TAXi_C"/>
</dbReference>
<dbReference type="Pfam" id="PF14543">
    <property type="entry name" value="TAXi_N"/>
    <property type="match status" value="1"/>
</dbReference>
<reference evidence="4 5" key="1">
    <citation type="submission" date="2024-11" db="EMBL/GenBank/DDBJ databases">
        <title>A near-complete genome assembly of Cinchona calisaya.</title>
        <authorList>
            <person name="Lian D.C."/>
            <person name="Zhao X.W."/>
            <person name="Wei L."/>
        </authorList>
    </citation>
    <scope>NUCLEOTIDE SEQUENCE [LARGE SCALE GENOMIC DNA]</scope>
    <source>
        <tissue evidence="4">Nenye</tissue>
    </source>
</reference>
<keyword evidence="5" id="KW-1185">Reference proteome</keyword>
<dbReference type="InterPro" id="IPR032861">
    <property type="entry name" value="TAXi_N"/>
</dbReference>
<evidence type="ECO:0000313" key="5">
    <source>
        <dbReference type="Proteomes" id="UP001630127"/>
    </source>
</evidence>
<dbReference type="PANTHER" id="PTHR13683">
    <property type="entry name" value="ASPARTYL PROTEASES"/>
    <property type="match status" value="1"/>
</dbReference>
<dbReference type="PANTHER" id="PTHR13683:SF274">
    <property type="entry name" value="PROTEIN ASPARTIC PROTEASE IN GUARD CELL 1"/>
    <property type="match status" value="1"/>
</dbReference>
<dbReference type="InterPro" id="IPR001461">
    <property type="entry name" value="Aspartic_peptidase_A1"/>
</dbReference>
<accession>A0ABD2Z0X7</accession>
<dbReference type="Proteomes" id="UP001630127">
    <property type="component" value="Unassembled WGS sequence"/>
</dbReference>